<dbReference type="PANTHER" id="PTHR43788">
    <property type="entry name" value="DNA2/NAM7 HELICASE FAMILY MEMBER"/>
    <property type="match status" value="1"/>
</dbReference>
<dbReference type="CDD" id="cd17933">
    <property type="entry name" value="DEXSc_RecD-like"/>
    <property type="match status" value="1"/>
</dbReference>
<evidence type="ECO:0000313" key="6">
    <source>
        <dbReference type="EMBL" id="UNY48841.1"/>
    </source>
</evidence>
<protein>
    <submittedName>
        <fullName evidence="6">RecD-like DNA helicase</fullName>
    </submittedName>
</protein>
<dbReference type="Pfam" id="PF14490">
    <property type="entry name" value="HHH_RecD2"/>
    <property type="match status" value="1"/>
</dbReference>
<keyword evidence="6" id="KW-0347">Helicase</keyword>
<organism evidence="6 7">
    <name type="scientific">Bacillus phage FADO</name>
    <dbReference type="NCBI Taxonomy" id="2917160"/>
    <lineage>
        <taxon>Viruses</taxon>
        <taxon>Duplodnaviria</taxon>
        <taxon>Heunggongvirae</taxon>
        <taxon>Uroviricota</taxon>
        <taxon>Caudoviricetes</taxon>
        <taxon>Heleneionescovirinae</taxon>
        <taxon>Zhangjivirus</taxon>
        <taxon>Zhangjivirus fado</taxon>
    </lineage>
</organism>
<keyword evidence="1" id="KW-0547">Nucleotide-binding</keyword>
<feature type="domain" description="UvrD-like helicase C-terminal" evidence="3">
    <location>
        <begin position="654"/>
        <end position="697"/>
    </location>
</feature>
<evidence type="ECO:0000259" key="5">
    <source>
        <dbReference type="Pfam" id="PF18335"/>
    </source>
</evidence>
<dbReference type="InterPro" id="IPR041451">
    <property type="entry name" value="RecD2_SH13"/>
</dbReference>
<feature type="domain" description="ATP-dependent RecD2 DNA helicase SH3" evidence="5">
    <location>
        <begin position="561"/>
        <end position="636"/>
    </location>
</feature>
<dbReference type="EMBL" id="OM236516">
    <property type="protein sequence ID" value="UNY48841.1"/>
    <property type="molecule type" value="Genomic_DNA"/>
</dbReference>
<dbReference type="Pfam" id="PF13604">
    <property type="entry name" value="AAA_30"/>
    <property type="match status" value="1"/>
</dbReference>
<dbReference type="Pfam" id="PF13538">
    <property type="entry name" value="UvrD_C_2"/>
    <property type="match status" value="1"/>
</dbReference>
<evidence type="ECO:0000259" key="3">
    <source>
        <dbReference type="Pfam" id="PF13538"/>
    </source>
</evidence>
<dbReference type="SUPFAM" id="SSF52540">
    <property type="entry name" value="P-loop containing nucleoside triphosphate hydrolases"/>
    <property type="match status" value="2"/>
</dbReference>
<evidence type="ECO:0000313" key="7">
    <source>
        <dbReference type="Proteomes" id="UP000831021"/>
    </source>
</evidence>
<dbReference type="InterPro" id="IPR027785">
    <property type="entry name" value="UvrD-like_helicase_C"/>
</dbReference>
<proteinExistence type="predicted"/>
<evidence type="ECO:0000256" key="2">
    <source>
        <dbReference type="ARBA" id="ARBA00022840"/>
    </source>
</evidence>
<keyword evidence="2" id="KW-0067">ATP-binding</keyword>
<reference evidence="6 7" key="1">
    <citation type="submission" date="2022-01" db="EMBL/GenBank/DDBJ databases">
        <authorList>
            <person name="Stokar-Avihail A."/>
        </authorList>
    </citation>
    <scope>NUCLEOTIDE SEQUENCE [LARGE SCALE GENOMIC DNA]</scope>
</reference>
<dbReference type="Gene3D" id="3.40.50.300">
    <property type="entry name" value="P-loop containing nucleotide triphosphate hydrolases"/>
    <property type="match status" value="2"/>
</dbReference>
<dbReference type="Gene3D" id="1.10.10.2220">
    <property type="match status" value="1"/>
</dbReference>
<dbReference type="Proteomes" id="UP000831021">
    <property type="component" value="Segment"/>
</dbReference>
<dbReference type="GO" id="GO:0005524">
    <property type="term" value="F:ATP binding"/>
    <property type="evidence" value="ECO:0007669"/>
    <property type="project" value="UniProtKB-KW"/>
</dbReference>
<keyword evidence="7" id="KW-1185">Reference proteome</keyword>
<feature type="domain" description="ATP-dependent RecD2 DNA helicase-like helix-hairpin-helix" evidence="4">
    <location>
        <begin position="151"/>
        <end position="238"/>
    </location>
</feature>
<dbReference type="InterPro" id="IPR029493">
    <property type="entry name" value="RecD2-like_HHH"/>
</dbReference>
<name>A0AAE9GAC2_9CAUD</name>
<dbReference type="InterPro" id="IPR050534">
    <property type="entry name" value="Coronavir_polyprotein_1ab"/>
</dbReference>
<evidence type="ECO:0000259" key="4">
    <source>
        <dbReference type="Pfam" id="PF14490"/>
    </source>
</evidence>
<dbReference type="InterPro" id="IPR027417">
    <property type="entry name" value="P-loop_NTPase"/>
</dbReference>
<gene>
    <name evidence="6" type="ORF">fado_126</name>
</gene>
<evidence type="ECO:0000256" key="1">
    <source>
        <dbReference type="ARBA" id="ARBA00022741"/>
    </source>
</evidence>
<dbReference type="Pfam" id="PF18335">
    <property type="entry name" value="SH3_13"/>
    <property type="match status" value="1"/>
</dbReference>
<dbReference type="GO" id="GO:0003678">
    <property type="term" value="F:DNA helicase activity"/>
    <property type="evidence" value="ECO:0007669"/>
    <property type="project" value="UniProtKB-ARBA"/>
</dbReference>
<dbReference type="Gene3D" id="2.30.30.940">
    <property type="match status" value="1"/>
</dbReference>
<sequence length="764" mass="86515">MMELRIKPKKVLFFNEENFFGIYGVDVNPDDLDKGVKLNQYGNISIKGVMPKLNTMEEYIVTVKPDTQSNYDGSYIVESIKQDKPVTISDQKAFLSTILTSNQIENIFAVYKDGEDIVGMIENGEFDYKSVKGLGDKSFEKLKKKVMDNIDMSEVLAFCNKHKIKYNTIAKLVKEYKNPTIVVDKINQNPYVLTEVPGIGFKKADEIAKAVGYNMTSKNRIDSALRYIISLENMSGHSWISRKPLLNRAIDLLNISKEHIVTVLDNDTKGIKNVDGERYTRDSVYEAEQFVAQRMIQYKTQSKKLFETDELNKFLDEYCEKNNVELEENQRSFFHDWNENNILFLVGGGGMGKSWLQRILLELIDKKNLTTALLAPTGKASKVMKGYTGREASTIHRKAGVFGDGEDAINDIYEDVIIVDESSMCDVFILSKFFKALSNDNARILFVGDDFQLPSVGVGNFLYDSIHSLCIKISVLKKVFRQEEGGILDISTKVRNGQVFLNDDAEGRIVFGKDCVFWLTEQQYVKDGVIANYKKVSKKFDADDIVILTPTNKGALGTISLNKEIQKIANPPSDSKKEKTFGKENQVTFRVGDAVMNVVNTYGIETFDGGVADVFNGDTGKIIDIDESDKSFIIDFDGINVKMKFNTVLTNLVHSWVTTIHKSQGSQYKVVIVIIDKSMKYQLNANLIYTGFSRAKQFMLVLGQAEAINHGIKKFANMERRSFLNEMLNEFNNSSVDPVADYKEETPLFEDDEVEENPIEKLYM</sequence>
<accession>A0AAE9GAC2</accession>
<keyword evidence="6" id="KW-0378">Hydrolase</keyword>
<dbReference type="CDD" id="cd18809">
    <property type="entry name" value="SF1_C_RecD"/>
    <property type="match status" value="1"/>
</dbReference>
<dbReference type="PANTHER" id="PTHR43788:SF6">
    <property type="entry name" value="DNA HELICASE B"/>
    <property type="match status" value="1"/>
</dbReference>